<accession>A0A6A6DGX9</accession>
<dbReference type="AlphaFoldDB" id="A0A6A6DGX9"/>
<sequence length="107" mass="11417">MHSSTILALLMAIVSASVIPTVLIDLSLIPAFGLAAGQDPNGSGSCVGANNILIPCFCPPDREEFIEKITMGRKRIALHGSTHARSAKEQRHVDLDLAKTLQKSPEN</sequence>
<dbReference type="OrthoDB" id="2140240at2759"/>
<name>A0A6A6DGX9_9PEZI</name>
<feature type="chain" id="PRO_5025373295" evidence="1">
    <location>
        <begin position="17"/>
        <end position="107"/>
    </location>
</feature>
<protein>
    <submittedName>
        <fullName evidence="2">Uncharacterized protein</fullName>
    </submittedName>
</protein>
<proteinExistence type="predicted"/>
<gene>
    <name evidence="2" type="ORF">K469DRAFT_695106</name>
</gene>
<dbReference type="Proteomes" id="UP000800200">
    <property type="component" value="Unassembled WGS sequence"/>
</dbReference>
<dbReference type="EMBL" id="ML994672">
    <property type="protein sequence ID" value="KAF2178774.1"/>
    <property type="molecule type" value="Genomic_DNA"/>
</dbReference>
<keyword evidence="1" id="KW-0732">Signal</keyword>
<reference evidence="2" key="1">
    <citation type="journal article" date="2020" name="Stud. Mycol.">
        <title>101 Dothideomycetes genomes: a test case for predicting lifestyles and emergence of pathogens.</title>
        <authorList>
            <person name="Haridas S."/>
            <person name="Albert R."/>
            <person name="Binder M."/>
            <person name="Bloem J."/>
            <person name="Labutti K."/>
            <person name="Salamov A."/>
            <person name="Andreopoulos B."/>
            <person name="Baker S."/>
            <person name="Barry K."/>
            <person name="Bills G."/>
            <person name="Bluhm B."/>
            <person name="Cannon C."/>
            <person name="Castanera R."/>
            <person name="Culley D."/>
            <person name="Daum C."/>
            <person name="Ezra D."/>
            <person name="Gonzalez J."/>
            <person name="Henrissat B."/>
            <person name="Kuo A."/>
            <person name="Liang C."/>
            <person name="Lipzen A."/>
            <person name="Lutzoni F."/>
            <person name="Magnuson J."/>
            <person name="Mondo S."/>
            <person name="Nolan M."/>
            <person name="Ohm R."/>
            <person name="Pangilinan J."/>
            <person name="Park H.-J."/>
            <person name="Ramirez L."/>
            <person name="Alfaro M."/>
            <person name="Sun H."/>
            <person name="Tritt A."/>
            <person name="Yoshinaga Y."/>
            <person name="Zwiers L.-H."/>
            <person name="Turgeon B."/>
            <person name="Goodwin S."/>
            <person name="Spatafora J."/>
            <person name="Crous P."/>
            <person name="Grigoriev I."/>
        </authorList>
    </citation>
    <scope>NUCLEOTIDE SEQUENCE</scope>
    <source>
        <strain evidence="2">CBS 207.26</strain>
    </source>
</reference>
<keyword evidence="3" id="KW-1185">Reference proteome</keyword>
<evidence type="ECO:0000256" key="1">
    <source>
        <dbReference type="SAM" id="SignalP"/>
    </source>
</evidence>
<organism evidence="2 3">
    <name type="scientific">Zopfia rhizophila CBS 207.26</name>
    <dbReference type="NCBI Taxonomy" id="1314779"/>
    <lineage>
        <taxon>Eukaryota</taxon>
        <taxon>Fungi</taxon>
        <taxon>Dikarya</taxon>
        <taxon>Ascomycota</taxon>
        <taxon>Pezizomycotina</taxon>
        <taxon>Dothideomycetes</taxon>
        <taxon>Dothideomycetes incertae sedis</taxon>
        <taxon>Zopfiaceae</taxon>
        <taxon>Zopfia</taxon>
    </lineage>
</organism>
<feature type="signal peptide" evidence="1">
    <location>
        <begin position="1"/>
        <end position="16"/>
    </location>
</feature>
<evidence type="ECO:0000313" key="2">
    <source>
        <dbReference type="EMBL" id="KAF2178774.1"/>
    </source>
</evidence>
<evidence type="ECO:0000313" key="3">
    <source>
        <dbReference type="Proteomes" id="UP000800200"/>
    </source>
</evidence>